<gene>
    <name evidence="2" type="ORF">DP065_02340</name>
</gene>
<name>A0A2Z4NDB7_9BACT</name>
<feature type="domain" description="DUF2779" evidence="1">
    <location>
        <begin position="7"/>
        <end position="153"/>
    </location>
</feature>
<sequence length="257" mass="30324">MKKSNLVYIDFEAITNPFARIIKMPSGIPYCFSLGLFNEKNKFRVSTFIMDFKKHHNVEGIWNVLRKIIIDNIKSINPNINIKEVVFVGHNPVLEQKCIKKMFPENQVVPLLKHPNISLSKLTAKEFNDEYFAKTKKTLEKFKDLNENIHKTLFIRNGAIASFAGYWLFVEAIKNLRSNDRRLKYFLPLDKALLKKELKKYSKDDVLKMLYMSEHLDEQDDLVKEVAYKQELLKQIKNLDLDDKLTIKEIKENIWKL</sequence>
<proteinExistence type="predicted"/>
<evidence type="ECO:0000313" key="2">
    <source>
        <dbReference type="EMBL" id="AWX69581.1"/>
    </source>
</evidence>
<dbReference type="AlphaFoldDB" id="A0A2Z4NDB7"/>
<dbReference type="KEGG" id="mane:DP065_02340"/>
<accession>A0A2Z4NDB7</accession>
<evidence type="ECO:0000313" key="3">
    <source>
        <dbReference type="Proteomes" id="UP000250218"/>
    </source>
</evidence>
<evidence type="ECO:0000259" key="1">
    <source>
        <dbReference type="Pfam" id="PF11074"/>
    </source>
</evidence>
<dbReference type="RefSeq" id="WP_033178968.1">
    <property type="nucleotide sequence ID" value="NZ_CP030140.1"/>
</dbReference>
<organism evidence="2 3">
    <name type="scientific">[Mycoplasma] anseris</name>
    <dbReference type="NCBI Taxonomy" id="92400"/>
    <lineage>
        <taxon>Bacteria</taxon>
        <taxon>Bacillati</taxon>
        <taxon>Mycoplasmatota</taxon>
        <taxon>Mycoplasmoidales</taxon>
        <taxon>Metamycoplasmataceae</taxon>
        <taxon>Metamycoplasma</taxon>
    </lineage>
</organism>
<reference evidence="3" key="1">
    <citation type="submission" date="2018-06" db="EMBL/GenBank/DDBJ databases">
        <title>Complete genome sequences of Mycoplasma anatis, M. anseris and M. cloacale type strains.</title>
        <authorList>
            <person name="Grozner D."/>
            <person name="Forro B."/>
            <person name="Sulyok K.M."/>
            <person name="Marton S."/>
            <person name="Kreizinger Z."/>
            <person name="Banyai K."/>
            <person name="Gyuranecz M."/>
        </authorList>
    </citation>
    <scope>NUCLEOTIDE SEQUENCE [LARGE SCALE GENOMIC DNA]</scope>
    <source>
        <strain evidence="3">ATCC 49234</strain>
    </source>
</reference>
<dbReference type="Proteomes" id="UP000250218">
    <property type="component" value="Chromosome"/>
</dbReference>
<protein>
    <submittedName>
        <fullName evidence="2">DUF2779 domain-containing protein</fullName>
    </submittedName>
</protein>
<dbReference type="InterPro" id="IPR021301">
    <property type="entry name" value="DUF2779"/>
</dbReference>
<dbReference type="EMBL" id="CP030140">
    <property type="protein sequence ID" value="AWX69581.1"/>
    <property type="molecule type" value="Genomic_DNA"/>
</dbReference>
<dbReference type="Pfam" id="PF11074">
    <property type="entry name" value="DUF2779"/>
    <property type="match status" value="1"/>
</dbReference>
<keyword evidence="3" id="KW-1185">Reference proteome</keyword>